<dbReference type="InterPro" id="IPR027417">
    <property type="entry name" value="P-loop_NTPase"/>
</dbReference>
<dbReference type="KEGG" id="gvi:gll2605"/>
<dbReference type="EnsemblBacteria" id="BAC90546">
    <property type="protein sequence ID" value="BAC90546"/>
    <property type="gene ID" value="BAC90546"/>
</dbReference>
<reference evidence="1 2" key="2">
    <citation type="journal article" date="2003" name="DNA Res.">
        <title>Complete genome structure of Gloeobacter violaceus PCC 7421, a cyanobacterium that lacks thylakoids (supplement).</title>
        <authorList>
            <person name="Nakamura Y."/>
            <person name="Kaneko T."/>
            <person name="Sato S."/>
            <person name="Mimuro M."/>
            <person name="Miyashita H."/>
            <person name="Tsuchiya T."/>
            <person name="Sasamoto S."/>
            <person name="Watanabe A."/>
            <person name="Kawashima K."/>
            <person name="Kishida Y."/>
            <person name="Kiyokawa C."/>
            <person name="Kohara M."/>
            <person name="Matsumoto M."/>
            <person name="Matsuno A."/>
            <person name="Nakazaki N."/>
            <person name="Shimpo S."/>
            <person name="Takeuchi C."/>
            <person name="Yamada M."/>
            <person name="Tabata S."/>
        </authorList>
    </citation>
    <scope>NUCLEOTIDE SEQUENCE [LARGE SCALE GENOMIC DNA]</scope>
    <source>
        <strain evidence="2">ATCC 29082 / PCC 7421</strain>
    </source>
</reference>
<dbReference type="OrthoDB" id="9806624at2"/>
<dbReference type="InterPro" id="IPR040632">
    <property type="entry name" value="Sulfotransfer_4"/>
</dbReference>
<dbReference type="InParanoid" id="Q7NHD2"/>
<dbReference type="EMBL" id="BA000045">
    <property type="protein sequence ID" value="BAC90546.1"/>
    <property type="molecule type" value="Genomic_DNA"/>
</dbReference>
<keyword evidence="2" id="KW-1185">Reference proteome</keyword>
<name>Q7NHD2_GLOVI</name>
<dbReference type="eggNOG" id="COG1216">
    <property type="taxonomic scope" value="Bacteria"/>
</dbReference>
<dbReference type="HOGENOM" id="CLU_061199_2_0_3"/>
<dbReference type="AlphaFoldDB" id="Q7NHD2"/>
<dbReference type="Gene3D" id="3.40.50.300">
    <property type="entry name" value="P-loop containing nucleotide triphosphate hydrolases"/>
    <property type="match status" value="1"/>
</dbReference>
<proteinExistence type="predicted"/>
<dbReference type="SUPFAM" id="SSF52540">
    <property type="entry name" value="P-loop containing nucleoside triphosphate hydrolases"/>
    <property type="match status" value="1"/>
</dbReference>
<dbReference type="STRING" id="251221.gene:10760105"/>
<organism evidence="1 2">
    <name type="scientific">Gloeobacter violaceus (strain ATCC 29082 / PCC 7421)</name>
    <dbReference type="NCBI Taxonomy" id="251221"/>
    <lineage>
        <taxon>Bacteria</taxon>
        <taxon>Bacillati</taxon>
        <taxon>Cyanobacteriota</taxon>
        <taxon>Cyanophyceae</taxon>
        <taxon>Gloeobacterales</taxon>
        <taxon>Gloeobacteraceae</taxon>
        <taxon>Gloeobacter</taxon>
    </lineage>
</organism>
<dbReference type="PhylomeDB" id="Q7NHD2"/>
<dbReference type="Proteomes" id="UP000000557">
    <property type="component" value="Chromosome"/>
</dbReference>
<reference evidence="1 2" key="1">
    <citation type="journal article" date="2003" name="DNA Res.">
        <title>Complete genome structure of Gloeobacter violaceus PCC 7421, a cyanobacterium that lacks thylakoids.</title>
        <authorList>
            <person name="Nakamura Y."/>
            <person name="Kaneko T."/>
            <person name="Sato S."/>
            <person name="Mimuro M."/>
            <person name="Miyashita H."/>
            <person name="Tsuchiya T."/>
            <person name="Sasamoto S."/>
            <person name="Watanabe A."/>
            <person name="Kawashima K."/>
            <person name="Kishida Y."/>
            <person name="Kiyokawa C."/>
            <person name="Kohara M."/>
            <person name="Matsumoto M."/>
            <person name="Matsuno A."/>
            <person name="Nakazaki N."/>
            <person name="Shimpo S."/>
            <person name="Takeuchi C."/>
            <person name="Yamada M."/>
            <person name="Tabata S."/>
        </authorList>
    </citation>
    <scope>NUCLEOTIDE SEQUENCE [LARGE SCALE GENOMIC DNA]</scope>
    <source>
        <strain evidence="2">ATCC 29082 / PCC 7421</strain>
    </source>
</reference>
<sequence>MCPGALRFSIKGEPQALCGALRSDCELREGVCMEIIGAGFGRTGTLSLKIALEMLGFGPCYHMVEVLDGQKNPGHLQTWEDASQGKPVAWKALYQNFRSSVDWPTCAFYRELIQVFPAAKVLLSVRDPYKWYQSAFETIYSSGKPPISERTQFSRMVDRIIWEGTFGGRFEDREHAVAVFNRHIEAVKAAVPAERLLVFEVKEGWEPLCRFLGVAVPEAPFPHANDTAEFKARIATFSGGG</sequence>
<dbReference type="PATRIC" id="fig|251221.4.peg.2645"/>
<dbReference type="PANTHER" id="PTHR36978:SF4">
    <property type="entry name" value="P-LOOP CONTAINING NUCLEOSIDE TRIPHOSPHATE HYDROLASE PROTEIN"/>
    <property type="match status" value="1"/>
</dbReference>
<evidence type="ECO:0000313" key="1">
    <source>
        <dbReference type="EMBL" id="BAC90546.1"/>
    </source>
</evidence>
<accession>Q7NHD2</accession>
<evidence type="ECO:0000313" key="2">
    <source>
        <dbReference type="Proteomes" id="UP000000557"/>
    </source>
</evidence>
<dbReference type="PANTHER" id="PTHR36978">
    <property type="entry name" value="P-LOOP CONTAINING NUCLEOTIDE TRIPHOSPHATE HYDROLASE"/>
    <property type="match status" value="1"/>
</dbReference>
<gene>
    <name evidence="1" type="ordered locus">gll2605</name>
</gene>
<dbReference type="Pfam" id="PF17784">
    <property type="entry name" value="Sulfotransfer_4"/>
    <property type="match status" value="1"/>
</dbReference>
<protein>
    <submittedName>
        <fullName evidence="1">Gll2605 protein</fullName>
    </submittedName>
</protein>